<dbReference type="EMBL" id="AWUY01000067">
    <property type="protein sequence ID" value="ERJ78589.1"/>
    <property type="molecule type" value="Genomic_DNA"/>
</dbReference>
<sequence length="43" mass="5533">MNRKTYCFELRNNKFEKWFYKHLIFKTIQIGQNFLYFKGFFKN</sequence>
<protein>
    <submittedName>
        <fullName evidence="1">Uncharacterized protein</fullName>
    </submittedName>
</protein>
<reference evidence="1 2" key="1">
    <citation type="submission" date="2013-06" db="EMBL/GenBank/DDBJ databases">
        <authorList>
            <person name="Weinstock G."/>
            <person name="Sodergren E."/>
            <person name="Lobos E.A."/>
            <person name="Fulton L."/>
            <person name="Fulton R."/>
            <person name="Courtney L."/>
            <person name="Fronick C."/>
            <person name="O'Laughlin M."/>
            <person name="Godfrey J."/>
            <person name="Wilson R.M."/>
            <person name="Miner T."/>
            <person name="Farmer C."/>
            <person name="Delehaunty K."/>
            <person name="Cordes M."/>
            <person name="Minx P."/>
            <person name="Tomlinson C."/>
            <person name="Chen J."/>
            <person name="Wollam A."/>
            <person name="Pepin K.H."/>
            <person name="Bhonagiri V."/>
            <person name="Zhang X."/>
            <person name="Warren W."/>
            <person name="Mitreva M."/>
            <person name="Mardis E.R."/>
            <person name="Wilson R.K."/>
        </authorList>
    </citation>
    <scope>NUCLEOTIDE SEQUENCE [LARGE SCALE GENOMIC DNA]</scope>
    <source>
        <strain evidence="1 2">ATCC 29426</strain>
    </source>
</reference>
<evidence type="ECO:0000313" key="2">
    <source>
        <dbReference type="Proteomes" id="UP000016660"/>
    </source>
</evidence>
<proteinExistence type="predicted"/>
<accession>A0ABN0NTC2</accession>
<name>A0ABN0NTC2_9BACT</name>
<organism evidence="1 2">
    <name type="scientific">Prevotella disiens JCM 6334 = ATCC 29426</name>
    <dbReference type="NCBI Taxonomy" id="1235811"/>
    <lineage>
        <taxon>Bacteria</taxon>
        <taxon>Pseudomonadati</taxon>
        <taxon>Bacteroidota</taxon>
        <taxon>Bacteroidia</taxon>
        <taxon>Bacteroidales</taxon>
        <taxon>Prevotellaceae</taxon>
        <taxon>Prevotella</taxon>
    </lineage>
</organism>
<evidence type="ECO:0000313" key="1">
    <source>
        <dbReference type="EMBL" id="ERJ78589.1"/>
    </source>
</evidence>
<dbReference type="Proteomes" id="UP000016660">
    <property type="component" value="Unassembled WGS sequence"/>
</dbReference>
<keyword evidence="2" id="KW-1185">Reference proteome</keyword>
<comment type="caution">
    <text evidence="1">The sequence shown here is derived from an EMBL/GenBank/DDBJ whole genome shotgun (WGS) entry which is preliminary data.</text>
</comment>
<gene>
    <name evidence="1" type="ORF">HMPREF0653_00947</name>
</gene>